<accession>A0A0A9R8D2</accession>
<organism evidence="1">
    <name type="scientific">Arundo donax</name>
    <name type="common">Giant reed</name>
    <name type="synonym">Donax arundinaceus</name>
    <dbReference type="NCBI Taxonomy" id="35708"/>
    <lineage>
        <taxon>Eukaryota</taxon>
        <taxon>Viridiplantae</taxon>
        <taxon>Streptophyta</taxon>
        <taxon>Embryophyta</taxon>
        <taxon>Tracheophyta</taxon>
        <taxon>Spermatophyta</taxon>
        <taxon>Magnoliopsida</taxon>
        <taxon>Liliopsida</taxon>
        <taxon>Poales</taxon>
        <taxon>Poaceae</taxon>
        <taxon>PACMAD clade</taxon>
        <taxon>Arundinoideae</taxon>
        <taxon>Arundineae</taxon>
        <taxon>Arundo</taxon>
    </lineage>
</organism>
<reference evidence="1" key="2">
    <citation type="journal article" date="2015" name="Data Brief">
        <title>Shoot transcriptome of the giant reed, Arundo donax.</title>
        <authorList>
            <person name="Barrero R.A."/>
            <person name="Guerrero F.D."/>
            <person name="Moolhuijzen P."/>
            <person name="Goolsby J.A."/>
            <person name="Tidwell J."/>
            <person name="Bellgard S.E."/>
            <person name="Bellgard M.I."/>
        </authorList>
    </citation>
    <scope>NUCLEOTIDE SEQUENCE</scope>
    <source>
        <tissue evidence="1">Shoot tissue taken approximately 20 cm above the soil surface</tissue>
    </source>
</reference>
<dbReference type="AlphaFoldDB" id="A0A0A9R8D2"/>
<name>A0A0A9R8D2_ARUDO</name>
<protein>
    <submittedName>
        <fullName evidence="1">Uncharacterized protein</fullName>
    </submittedName>
</protein>
<dbReference type="EMBL" id="GBRH01231996">
    <property type="protein sequence ID" value="JAD65899.1"/>
    <property type="molecule type" value="Transcribed_RNA"/>
</dbReference>
<reference evidence="1" key="1">
    <citation type="submission" date="2014-09" db="EMBL/GenBank/DDBJ databases">
        <authorList>
            <person name="Magalhaes I.L.F."/>
            <person name="Oliveira U."/>
            <person name="Santos F.R."/>
            <person name="Vidigal T.H.D.A."/>
            <person name="Brescovit A.D."/>
            <person name="Santos A.J."/>
        </authorList>
    </citation>
    <scope>NUCLEOTIDE SEQUENCE</scope>
    <source>
        <tissue evidence="1">Shoot tissue taken approximately 20 cm above the soil surface</tissue>
    </source>
</reference>
<proteinExistence type="predicted"/>
<sequence length="38" mass="4497">MWMEQQEPVIEAMWMPLQEPRTEAMLRLVGLWICGVGH</sequence>
<evidence type="ECO:0000313" key="1">
    <source>
        <dbReference type="EMBL" id="JAD65899.1"/>
    </source>
</evidence>